<dbReference type="EMBL" id="WLYK01000008">
    <property type="protein sequence ID" value="MTD16070.1"/>
    <property type="molecule type" value="Genomic_DNA"/>
</dbReference>
<dbReference type="RefSeq" id="WP_154770046.1">
    <property type="nucleotide sequence ID" value="NZ_WLYK01000008.1"/>
</dbReference>
<protein>
    <submittedName>
        <fullName evidence="2">Carboxymuconolactone decarboxylase family protein</fullName>
    </submittedName>
</protein>
<feature type="domain" description="Carboxymuconolactone decarboxylase-like" evidence="1">
    <location>
        <begin position="63"/>
        <end position="140"/>
    </location>
</feature>
<dbReference type="Pfam" id="PF02627">
    <property type="entry name" value="CMD"/>
    <property type="match status" value="1"/>
</dbReference>
<dbReference type="InterPro" id="IPR029032">
    <property type="entry name" value="AhpD-like"/>
</dbReference>
<sequence>MAAPLPRAVFPAPAPVQGSRARIPLTLPGGVFGKLLGWYSRRTYGKVMDPGLALVHHKRLMVAVVSFEQRIAKAKALDPRLKALAELATAVRVECEWCIDFGFHEFVKLGLDAELLAEVPRWRGSERFSPLERDVLEYADAMTATPPTVTDDLAGRLREELGVRAFVELTKMISVENERARFNAALGLASQGFSESCRVPVR</sequence>
<evidence type="ECO:0000313" key="2">
    <source>
        <dbReference type="EMBL" id="MTD16070.1"/>
    </source>
</evidence>
<dbReference type="PANTHER" id="PTHR34846">
    <property type="entry name" value="4-CARBOXYMUCONOLACTONE DECARBOXYLASE FAMILY PROTEIN (AFU_ORTHOLOGUE AFUA_6G11590)"/>
    <property type="match status" value="1"/>
</dbReference>
<organism evidence="2 3">
    <name type="scientific">Nakamurella alba</name>
    <dbReference type="NCBI Taxonomy" id="2665158"/>
    <lineage>
        <taxon>Bacteria</taxon>
        <taxon>Bacillati</taxon>
        <taxon>Actinomycetota</taxon>
        <taxon>Actinomycetes</taxon>
        <taxon>Nakamurellales</taxon>
        <taxon>Nakamurellaceae</taxon>
        <taxon>Nakamurella</taxon>
    </lineage>
</organism>
<dbReference type="Proteomes" id="UP000460221">
    <property type="component" value="Unassembled WGS sequence"/>
</dbReference>
<keyword evidence="3" id="KW-1185">Reference proteome</keyword>
<proteinExistence type="predicted"/>
<evidence type="ECO:0000313" key="3">
    <source>
        <dbReference type="Proteomes" id="UP000460221"/>
    </source>
</evidence>
<reference evidence="2 3" key="1">
    <citation type="submission" date="2019-11" db="EMBL/GenBank/DDBJ databases">
        <authorList>
            <person name="Jiang L.-Q."/>
        </authorList>
    </citation>
    <scope>NUCLEOTIDE SEQUENCE [LARGE SCALE GENOMIC DNA]</scope>
    <source>
        <strain evidence="2 3">YIM 132087</strain>
    </source>
</reference>
<evidence type="ECO:0000259" key="1">
    <source>
        <dbReference type="Pfam" id="PF02627"/>
    </source>
</evidence>
<dbReference type="AlphaFoldDB" id="A0A7K1FPR9"/>
<accession>A0A7K1FPR9</accession>
<name>A0A7K1FPR9_9ACTN</name>
<dbReference type="GO" id="GO:0051920">
    <property type="term" value="F:peroxiredoxin activity"/>
    <property type="evidence" value="ECO:0007669"/>
    <property type="project" value="InterPro"/>
</dbReference>
<dbReference type="Gene3D" id="1.20.1290.10">
    <property type="entry name" value="AhpD-like"/>
    <property type="match status" value="1"/>
</dbReference>
<comment type="caution">
    <text evidence="2">The sequence shown here is derived from an EMBL/GenBank/DDBJ whole genome shotgun (WGS) entry which is preliminary data.</text>
</comment>
<gene>
    <name evidence="2" type="ORF">GIS00_19210</name>
</gene>
<dbReference type="SUPFAM" id="SSF69118">
    <property type="entry name" value="AhpD-like"/>
    <property type="match status" value="1"/>
</dbReference>
<dbReference type="PANTHER" id="PTHR34846:SF10">
    <property type="entry name" value="CYTOPLASMIC PROTEIN"/>
    <property type="match status" value="1"/>
</dbReference>
<dbReference type="InterPro" id="IPR003779">
    <property type="entry name" value="CMD-like"/>
</dbReference>